<dbReference type="InterPro" id="IPR032091">
    <property type="entry name" value="Malt_amylase-like_C"/>
</dbReference>
<sequence length="581" mass="66337">MKVEAIYHRARFNWSYAYDEQTVHIRLRTLKGDVTEVDALTGDKYAWEQTRKLVPMRIFASDGLFDYWQTEVRPPYRRLRYGFRLASGDEELWMTEVGFESEEPPHPLDLFDFPYVHAADLLKPPAWVKDAIFYQIFPERFANGDPSNDPEGVLPWGGKPTPTNFFGGDLEGVLQKLDYLSELGVTAIYFNPIFQATTNHKYDTADYFTVDRHFGDNETLKRLVDACHARGIKVMLDAVFNHCGRTFAPFLDALEKGEASRYADWFVVREWPLTVKEGVPTYETFAFEPIMPKLNTSNPEVQDYLLRAAEYWIREVGIDGWRLDVANEVDHRFWRRFRDVVKAANPDAYILGEIWHDSLPWLLGDQFDAVMNYPFTNATLDFFARGKTDAVSFANAISRQIASYPQQVNEAAFNLLDSHDTPRLLTVCGGDKRRMRLALLFLLTNPGVPCLYYGDEVGMSGGYDPDCRQCMIWDEREQDRELFAFVRELIALRRRHRALRDGTFRFVHAEGGQLAYERTADGAKFLIAVNNESEPATITIDLSGSTASGWKTAFGTGVSAAVGERLSVRLPAFGCAVLRSE</sequence>
<dbReference type="Gene3D" id="3.20.20.80">
    <property type="entry name" value="Glycosidases"/>
    <property type="match status" value="1"/>
</dbReference>
<name>A0ABW2V785_9BACL</name>
<dbReference type="Pfam" id="PF02903">
    <property type="entry name" value="Alpha-amylase_N"/>
    <property type="match status" value="1"/>
</dbReference>
<dbReference type="Gene3D" id="2.60.40.10">
    <property type="entry name" value="Immunoglobulins"/>
    <property type="match status" value="1"/>
</dbReference>
<accession>A0ABW2V785</accession>
<keyword evidence="2" id="KW-0378">Hydrolase</keyword>
<dbReference type="InterPro" id="IPR045857">
    <property type="entry name" value="O16G_dom_2"/>
</dbReference>
<dbReference type="CDD" id="cd02857">
    <property type="entry name" value="E_set_CDase_PDE_N"/>
    <property type="match status" value="1"/>
</dbReference>
<dbReference type="Gene3D" id="3.90.400.10">
    <property type="entry name" value="Oligo-1,6-glucosidase, Domain 2"/>
    <property type="match status" value="1"/>
</dbReference>
<dbReference type="SUPFAM" id="SSF51445">
    <property type="entry name" value="(Trans)glycosidases"/>
    <property type="match status" value="1"/>
</dbReference>
<dbReference type="SUPFAM" id="SSF51011">
    <property type="entry name" value="Glycosyl hydrolase domain"/>
    <property type="match status" value="1"/>
</dbReference>
<evidence type="ECO:0000256" key="1">
    <source>
        <dbReference type="ARBA" id="ARBA00008061"/>
    </source>
</evidence>
<dbReference type="SMART" id="SM00642">
    <property type="entry name" value="Aamy"/>
    <property type="match status" value="1"/>
</dbReference>
<dbReference type="InterPro" id="IPR013780">
    <property type="entry name" value="Glyco_hydro_b"/>
</dbReference>
<keyword evidence="3" id="KW-0326">Glycosidase</keyword>
<dbReference type="InterPro" id="IPR014756">
    <property type="entry name" value="Ig_E-set"/>
</dbReference>
<evidence type="ECO:0000313" key="6">
    <source>
        <dbReference type="Proteomes" id="UP001596528"/>
    </source>
</evidence>
<dbReference type="Pfam" id="PF16657">
    <property type="entry name" value="Malt_amylase_C"/>
    <property type="match status" value="1"/>
</dbReference>
<dbReference type="Pfam" id="PF00128">
    <property type="entry name" value="Alpha-amylase"/>
    <property type="match status" value="1"/>
</dbReference>
<dbReference type="InterPro" id="IPR006047">
    <property type="entry name" value="GH13_cat_dom"/>
</dbReference>
<gene>
    <name evidence="5" type="ORF">ACFQWB_12040</name>
</gene>
<protein>
    <submittedName>
        <fullName evidence="5">Alpha-glycosidase</fullName>
    </submittedName>
</protein>
<reference evidence="6" key="1">
    <citation type="journal article" date="2019" name="Int. J. Syst. Evol. Microbiol.">
        <title>The Global Catalogue of Microorganisms (GCM) 10K type strain sequencing project: providing services to taxonomists for standard genome sequencing and annotation.</title>
        <authorList>
            <consortium name="The Broad Institute Genomics Platform"/>
            <consortium name="The Broad Institute Genome Sequencing Center for Infectious Disease"/>
            <person name="Wu L."/>
            <person name="Ma J."/>
        </authorList>
    </citation>
    <scope>NUCLEOTIDE SEQUENCE [LARGE SCALE GENOMIC DNA]</scope>
    <source>
        <strain evidence="6">JCM 18657</strain>
    </source>
</reference>
<dbReference type="InterPro" id="IPR017853">
    <property type="entry name" value="GH"/>
</dbReference>
<dbReference type="CDD" id="cd11338">
    <property type="entry name" value="AmyAc_CMD"/>
    <property type="match status" value="1"/>
</dbReference>
<evidence type="ECO:0000256" key="3">
    <source>
        <dbReference type="ARBA" id="ARBA00023295"/>
    </source>
</evidence>
<dbReference type="InterPro" id="IPR004185">
    <property type="entry name" value="Glyco_hydro_13_lg-like_dom"/>
</dbReference>
<evidence type="ECO:0000256" key="2">
    <source>
        <dbReference type="ARBA" id="ARBA00022801"/>
    </source>
</evidence>
<dbReference type="SUPFAM" id="SSF81296">
    <property type="entry name" value="E set domains"/>
    <property type="match status" value="1"/>
</dbReference>
<dbReference type="InterPro" id="IPR013783">
    <property type="entry name" value="Ig-like_fold"/>
</dbReference>
<keyword evidence="6" id="KW-1185">Reference proteome</keyword>
<dbReference type="Gene3D" id="2.60.40.1180">
    <property type="entry name" value="Golgi alpha-mannosidase II"/>
    <property type="match status" value="1"/>
</dbReference>
<dbReference type="Proteomes" id="UP001596528">
    <property type="component" value="Unassembled WGS sequence"/>
</dbReference>
<feature type="domain" description="Glycosyl hydrolase family 13 catalytic" evidence="4">
    <location>
        <begin position="135"/>
        <end position="493"/>
    </location>
</feature>
<organism evidence="5 6">
    <name type="scientific">Paenibacillus thermoaerophilus</name>
    <dbReference type="NCBI Taxonomy" id="1215385"/>
    <lineage>
        <taxon>Bacteria</taxon>
        <taxon>Bacillati</taxon>
        <taxon>Bacillota</taxon>
        <taxon>Bacilli</taxon>
        <taxon>Bacillales</taxon>
        <taxon>Paenibacillaceae</taxon>
        <taxon>Paenibacillus</taxon>
    </lineage>
</organism>
<evidence type="ECO:0000259" key="4">
    <source>
        <dbReference type="SMART" id="SM00642"/>
    </source>
</evidence>
<dbReference type="RefSeq" id="WP_138788697.1">
    <property type="nucleotide sequence ID" value="NZ_JBHTGQ010000026.1"/>
</dbReference>
<dbReference type="PANTHER" id="PTHR10357">
    <property type="entry name" value="ALPHA-AMYLASE FAMILY MEMBER"/>
    <property type="match status" value="1"/>
</dbReference>
<proteinExistence type="inferred from homology"/>
<comment type="similarity">
    <text evidence="1">Belongs to the glycosyl hydrolase 13 family.</text>
</comment>
<comment type="caution">
    <text evidence="5">The sequence shown here is derived from an EMBL/GenBank/DDBJ whole genome shotgun (WGS) entry which is preliminary data.</text>
</comment>
<evidence type="ECO:0000313" key="5">
    <source>
        <dbReference type="EMBL" id="MFC7750650.1"/>
    </source>
</evidence>
<dbReference type="PANTHER" id="PTHR10357:SF210">
    <property type="entry name" value="MALTODEXTRIN GLUCOSIDASE"/>
    <property type="match status" value="1"/>
</dbReference>
<dbReference type="EMBL" id="JBHTGQ010000026">
    <property type="protein sequence ID" value="MFC7750650.1"/>
    <property type="molecule type" value="Genomic_DNA"/>
</dbReference>